<name>A0A5Q4ZYJ9_9GAMM</name>
<keyword evidence="1" id="KW-0614">Plasmid</keyword>
<dbReference type="AlphaFoldDB" id="A0A5Q4ZYJ9"/>
<reference evidence="1" key="1">
    <citation type="submission" date="2019-09" db="EMBL/GenBank/DDBJ databases">
        <authorList>
            <person name="Hjerde E."/>
        </authorList>
    </citation>
    <scope>NUCLEOTIDE SEQUENCE [LARGE SCALE GENOMIC DNA]</scope>
    <source>
        <strain evidence="1">06/09/160</strain>
        <plasmid evidence="1">pAWOD_2</plasmid>
    </source>
</reference>
<proteinExistence type="predicted"/>
<dbReference type="EMBL" id="LR721753">
    <property type="protein sequence ID" value="VVV06943.1"/>
    <property type="molecule type" value="Genomic_DNA"/>
</dbReference>
<evidence type="ECO:0000313" key="1">
    <source>
        <dbReference type="EMBL" id="VVV06943.1"/>
    </source>
</evidence>
<organism evidence="1">
    <name type="scientific">Aliivibrio wodanis</name>
    <dbReference type="NCBI Taxonomy" id="80852"/>
    <lineage>
        <taxon>Bacteria</taxon>
        <taxon>Pseudomonadati</taxon>
        <taxon>Pseudomonadota</taxon>
        <taxon>Gammaproteobacteria</taxon>
        <taxon>Vibrionales</taxon>
        <taxon>Vibrionaceae</taxon>
        <taxon>Aliivibrio</taxon>
    </lineage>
</organism>
<geneLocation type="plasmid" evidence="1">
    <name>pAWOD_2</name>
</geneLocation>
<protein>
    <submittedName>
        <fullName evidence="1">Uncharacterized protein</fullName>
    </submittedName>
</protein>
<sequence>MAVSAYLSIESINNGKLSSGCNTCLSMGNSYQSNHEGVLGIFPSKVT</sequence>
<accession>A0A5Q4ZYJ9</accession>
<gene>
    <name evidence="1" type="ORF">AW0309160_04437</name>
</gene>